<evidence type="ECO:0000313" key="3">
    <source>
        <dbReference type="EMBL" id="TPX57170.1"/>
    </source>
</evidence>
<evidence type="ECO:0000256" key="1">
    <source>
        <dbReference type="SAM" id="MobiDB-lite"/>
    </source>
</evidence>
<comment type="caution">
    <text evidence="3">The sequence shown here is derived from an EMBL/GenBank/DDBJ whole genome shotgun (WGS) entry which is preliminary data.</text>
</comment>
<sequence>MPPRTTTNALKRSTPSKPSHLTISHSNSLPSLLSNDISKKAPWRTRLAYTPTMKSLPSPRSHPVSFSDSARDKTPMYGWLLLVATGCYFVGAMYALCAPLFVREDQRGSKIYRMDIPVAMERNAYYALLIPLLGPVTVFFIFFNWFGLKFFRHNA</sequence>
<gene>
    <name evidence="3" type="ORF">PhCBS80983_g04039</name>
</gene>
<reference evidence="3 4" key="1">
    <citation type="journal article" date="2019" name="Sci. Rep.">
        <title>Comparative genomics of chytrid fungi reveal insights into the obligate biotrophic and pathogenic lifestyle of Synchytrium endobioticum.</title>
        <authorList>
            <person name="van de Vossenberg B.T.L.H."/>
            <person name="Warris S."/>
            <person name="Nguyen H.D.T."/>
            <person name="van Gent-Pelzer M.P.E."/>
            <person name="Joly D.L."/>
            <person name="van de Geest H.C."/>
            <person name="Bonants P.J.M."/>
            <person name="Smith D.S."/>
            <person name="Levesque C.A."/>
            <person name="van der Lee T.A.J."/>
        </authorList>
    </citation>
    <scope>NUCLEOTIDE SEQUENCE [LARGE SCALE GENOMIC DNA]</scope>
    <source>
        <strain evidence="3 4">CBS 809.83</strain>
    </source>
</reference>
<name>A0A507E247_9FUNG</name>
<keyword evidence="4" id="KW-1185">Reference proteome</keyword>
<dbReference type="AlphaFoldDB" id="A0A507E247"/>
<dbReference type="Proteomes" id="UP000318582">
    <property type="component" value="Unassembled WGS sequence"/>
</dbReference>
<protein>
    <submittedName>
        <fullName evidence="3">Uncharacterized protein</fullName>
    </submittedName>
</protein>
<keyword evidence="2" id="KW-0812">Transmembrane</keyword>
<proteinExistence type="predicted"/>
<feature type="compositionally biased region" description="Polar residues" evidence="1">
    <location>
        <begin position="1"/>
        <end position="22"/>
    </location>
</feature>
<keyword evidence="2" id="KW-1133">Transmembrane helix</keyword>
<dbReference type="EMBL" id="QEAQ01000057">
    <property type="protein sequence ID" value="TPX57170.1"/>
    <property type="molecule type" value="Genomic_DNA"/>
</dbReference>
<keyword evidence="2" id="KW-0472">Membrane</keyword>
<feature type="region of interest" description="Disordered" evidence="1">
    <location>
        <begin position="1"/>
        <end position="27"/>
    </location>
</feature>
<organism evidence="3 4">
    <name type="scientific">Powellomyces hirtus</name>
    <dbReference type="NCBI Taxonomy" id="109895"/>
    <lineage>
        <taxon>Eukaryota</taxon>
        <taxon>Fungi</taxon>
        <taxon>Fungi incertae sedis</taxon>
        <taxon>Chytridiomycota</taxon>
        <taxon>Chytridiomycota incertae sedis</taxon>
        <taxon>Chytridiomycetes</taxon>
        <taxon>Spizellomycetales</taxon>
        <taxon>Powellomycetaceae</taxon>
        <taxon>Powellomyces</taxon>
    </lineage>
</organism>
<evidence type="ECO:0000256" key="2">
    <source>
        <dbReference type="SAM" id="Phobius"/>
    </source>
</evidence>
<dbReference type="STRING" id="109895.A0A507E247"/>
<evidence type="ECO:0000313" key="4">
    <source>
        <dbReference type="Proteomes" id="UP000318582"/>
    </source>
</evidence>
<dbReference type="Pfam" id="PF15159">
    <property type="entry name" value="PIG-Y"/>
    <property type="match status" value="1"/>
</dbReference>
<feature type="transmembrane region" description="Helical" evidence="2">
    <location>
        <begin position="123"/>
        <end position="146"/>
    </location>
</feature>
<feature type="transmembrane region" description="Helical" evidence="2">
    <location>
        <begin position="76"/>
        <end position="102"/>
    </location>
</feature>
<accession>A0A507E247</accession>
<dbReference type="InterPro" id="IPR029164">
    <property type="entry name" value="PIG-Y"/>
</dbReference>